<sequence>MASSTSGTSRPASSPVTSSVTPKTSSPSLYQSTTIRSSRLPVTARPSSGTPSENASSLSLTLRCTRTRSPELGTRVQTCPLGFLPPSQFRDTRDRSLHRLKILLITVWNKPIQKREDDRETLRYIGYISQIIVIEALH</sequence>
<feature type="compositionally biased region" description="Polar residues" evidence="1">
    <location>
        <begin position="45"/>
        <end position="61"/>
    </location>
</feature>
<feature type="compositionally biased region" description="Low complexity" evidence="1">
    <location>
        <begin position="1"/>
        <end position="28"/>
    </location>
</feature>
<keyword evidence="3" id="KW-1185">Reference proteome</keyword>
<reference evidence="2" key="1">
    <citation type="submission" date="2020-03" db="EMBL/GenBank/DDBJ databases">
        <title>Castanea mollissima Vanexum genome sequencing.</title>
        <authorList>
            <person name="Staton M."/>
        </authorList>
    </citation>
    <scope>NUCLEOTIDE SEQUENCE</scope>
    <source>
        <tissue evidence="2">Leaf</tissue>
    </source>
</reference>
<accession>A0A8J4Q891</accession>
<evidence type="ECO:0000256" key="1">
    <source>
        <dbReference type="SAM" id="MobiDB-lite"/>
    </source>
</evidence>
<name>A0A8J4Q891_9ROSI</name>
<protein>
    <submittedName>
        <fullName evidence="2">Uncharacterized protein</fullName>
    </submittedName>
</protein>
<dbReference type="Proteomes" id="UP000737018">
    <property type="component" value="Unassembled WGS sequence"/>
</dbReference>
<organism evidence="2 3">
    <name type="scientific">Castanea mollissima</name>
    <name type="common">Chinese chestnut</name>
    <dbReference type="NCBI Taxonomy" id="60419"/>
    <lineage>
        <taxon>Eukaryota</taxon>
        <taxon>Viridiplantae</taxon>
        <taxon>Streptophyta</taxon>
        <taxon>Embryophyta</taxon>
        <taxon>Tracheophyta</taxon>
        <taxon>Spermatophyta</taxon>
        <taxon>Magnoliopsida</taxon>
        <taxon>eudicotyledons</taxon>
        <taxon>Gunneridae</taxon>
        <taxon>Pentapetalae</taxon>
        <taxon>rosids</taxon>
        <taxon>fabids</taxon>
        <taxon>Fagales</taxon>
        <taxon>Fagaceae</taxon>
        <taxon>Castanea</taxon>
    </lineage>
</organism>
<dbReference type="EMBL" id="JRKL02007445">
    <property type="protein sequence ID" value="KAF3947730.1"/>
    <property type="molecule type" value="Genomic_DNA"/>
</dbReference>
<evidence type="ECO:0000313" key="2">
    <source>
        <dbReference type="EMBL" id="KAF3947730.1"/>
    </source>
</evidence>
<comment type="caution">
    <text evidence="2">The sequence shown here is derived from an EMBL/GenBank/DDBJ whole genome shotgun (WGS) entry which is preliminary data.</text>
</comment>
<dbReference type="AlphaFoldDB" id="A0A8J4Q891"/>
<feature type="region of interest" description="Disordered" evidence="1">
    <location>
        <begin position="1"/>
        <end position="61"/>
    </location>
</feature>
<proteinExistence type="predicted"/>
<gene>
    <name evidence="2" type="ORF">CMV_026172</name>
</gene>
<evidence type="ECO:0000313" key="3">
    <source>
        <dbReference type="Proteomes" id="UP000737018"/>
    </source>
</evidence>